<dbReference type="Gene3D" id="1.25.40.10">
    <property type="entry name" value="Tetratricopeptide repeat domain"/>
    <property type="match status" value="1"/>
</dbReference>
<organism evidence="1">
    <name type="scientific">Thermocrinis ruber</name>
    <dbReference type="NCBI Taxonomy" id="75906"/>
    <lineage>
        <taxon>Bacteria</taxon>
        <taxon>Pseudomonadati</taxon>
        <taxon>Aquificota</taxon>
        <taxon>Aquificia</taxon>
        <taxon>Aquificales</taxon>
        <taxon>Aquificaceae</taxon>
        <taxon>Thermocrinis</taxon>
    </lineage>
</organism>
<evidence type="ECO:0008006" key="2">
    <source>
        <dbReference type="Google" id="ProtNLM"/>
    </source>
</evidence>
<dbReference type="AlphaFoldDB" id="A0A7C5WXS5"/>
<accession>A0A7C5WXS5</accession>
<protein>
    <recommendedName>
        <fullName evidence="2">Tetratricopeptide repeat protein</fullName>
    </recommendedName>
</protein>
<evidence type="ECO:0000313" key="1">
    <source>
        <dbReference type="EMBL" id="HHO73030.1"/>
    </source>
</evidence>
<name>A0A7C5WXS5_9AQUI</name>
<dbReference type="InterPro" id="IPR011990">
    <property type="entry name" value="TPR-like_helical_dom_sf"/>
</dbReference>
<reference evidence="1" key="1">
    <citation type="journal article" date="2020" name="mSystems">
        <title>Genome- and Community-Level Interaction Insights into Carbon Utilization and Element Cycling Functions of Hydrothermarchaeota in Hydrothermal Sediment.</title>
        <authorList>
            <person name="Zhou Z."/>
            <person name="Liu Y."/>
            <person name="Xu W."/>
            <person name="Pan J."/>
            <person name="Luo Z.H."/>
            <person name="Li M."/>
        </authorList>
    </citation>
    <scope>NUCLEOTIDE SEQUENCE [LARGE SCALE GENOMIC DNA]</scope>
    <source>
        <strain evidence="1">SpSt-114</strain>
    </source>
</reference>
<dbReference type="SUPFAM" id="SSF48452">
    <property type="entry name" value="TPR-like"/>
    <property type="match status" value="1"/>
</dbReference>
<proteinExistence type="predicted"/>
<gene>
    <name evidence="1" type="ORF">ENN04_00085</name>
</gene>
<sequence>MLNRVFRIFREKGGILKALDLWDWYESLEPKWQKKVKYYFSLKTIKNLNFPYKAKHFDSGDVQTAYTKRTFLGSLAQTALLERDFETAHWLYWEALKQEGTPYEEHLILNDLLLLYQKLKDFEKMEEVAKRDVELFPEYAEELKERNGGKLPQINSFEVLVYLYERKGLFEDALELIKRIKELGIPYPQEEEVLKRISDKINSL</sequence>
<dbReference type="EMBL" id="DSAC01000001">
    <property type="protein sequence ID" value="HHO73030.1"/>
    <property type="molecule type" value="Genomic_DNA"/>
</dbReference>
<comment type="caution">
    <text evidence="1">The sequence shown here is derived from an EMBL/GenBank/DDBJ whole genome shotgun (WGS) entry which is preliminary data.</text>
</comment>